<dbReference type="AlphaFoldDB" id="A0A1B2ABS3"/>
<sequence length="75" mass="8414">MARQNGPIDAKLIERLCLEAGRLMEDTSVDLALAMPGHPRDRRAYLQRLRQTADDMADLLAAAEVLHRRGKEQSS</sequence>
<evidence type="ECO:0000313" key="2">
    <source>
        <dbReference type="Proteomes" id="UP000092932"/>
    </source>
</evidence>
<dbReference type="KEGG" id="ado:A6F68_01091"/>
<reference evidence="1 2" key="1">
    <citation type="submission" date="2016-07" db="EMBL/GenBank/DDBJ databases">
        <title>Complete genome sequence of Altererythrobacter dongtanensis KCTC 22672, a type strain with esterase isolated from tidal flat.</title>
        <authorList>
            <person name="Cheng H."/>
            <person name="Wu Y.-H."/>
            <person name="Zhou P."/>
            <person name="Huo Y.-Y."/>
            <person name="Wang C.-S."/>
            <person name="Xu X.-W."/>
        </authorList>
    </citation>
    <scope>NUCLEOTIDE SEQUENCE [LARGE SCALE GENOMIC DNA]</scope>
    <source>
        <strain evidence="1 2">KCTC 22672</strain>
    </source>
</reference>
<dbReference type="Proteomes" id="UP000092932">
    <property type="component" value="Chromosome"/>
</dbReference>
<dbReference type="EMBL" id="CP016591">
    <property type="protein sequence ID" value="ANY19610.1"/>
    <property type="molecule type" value="Genomic_DNA"/>
</dbReference>
<protein>
    <submittedName>
        <fullName evidence="1">Uncharacterized protein</fullName>
    </submittedName>
</protein>
<accession>A0A1B2ABS3</accession>
<evidence type="ECO:0000313" key="1">
    <source>
        <dbReference type="EMBL" id="ANY19610.1"/>
    </source>
</evidence>
<name>A0A1B2ABS3_9SPHN</name>
<keyword evidence="2" id="KW-1185">Reference proteome</keyword>
<organism evidence="1 2">
    <name type="scientific">Tsuneonella dongtanensis</name>
    <dbReference type="NCBI Taxonomy" id="692370"/>
    <lineage>
        <taxon>Bacteria</taxon>
        <taxon>Pseudomonadati</taxon>
        <taxon>Pseudomonadota</taxon>
        <taxon>Alphaproteobacteria</taxon>
        <taxon>Sphingomonadales</taxon>
        <taxon>Erythrobacteraceae</taxon>
        <taxon>Tsuneonella</taxon>
    </lineage>
</organism>
<gene>
    <name evidence="1" type="ORF">A6F68_01091</name>
</gene>
<proteinExistence type="predicted"/>